<dbReference type="GO" id="GO:0005524">
    <property type="term" value="F:ATP binding"/>
    <property type="evidence" value="ECO:0007669"/>
    <property type="project" value="UniProtKB-KW"/>
</dbReference>
<dbReference type="AlphaFoldDB" id="A0A397JBX3"/>
<dbReference type="GO" id="GO:0043139">
    <property type="term" value="F:5'-3' DNA helicase activity"/>
    <property type="evidence" value="ECO:0007669"/>
    <property type="project" value="UniProtKB-EC"/>
</dbReference>
<keyword evidence="1" id="KW-0234">DNA repair</keyword>
<reference evidence="3 4" key="1">
    <citation type="submission" date="2018-08" db="EMBL/GenBank/DDBJ databases">
        <title>Genome and evolution of the arbuscular mycorrhizal fungus Diversispora epigaea (formerly Glomus versiforme) and its bacterial endosymbionts.</title>
        <authorList>
            <person name="Sun X."/>
            <person name="Fei Z."/>
            <person name="Harrison M."/>
        </authorList>
    </citation>
    <scope>NUCLEOTIDE SEQUENCE [LARGE SCALE GENOMIC DNA]</scope>
    <source>
        <strain evidence="3 4">IT104</strain>
    </source>
</reference>
<keyword evidence="1" id="KW-0347">Helicase</keyword>
<keyword evidence="1" id="KW-0378">Hydrolase</keyword>
<evidence type="ECO:0000313" key="4">
    <source>
        <dbReference type="Proteomes" id="UP000266861"/>
    </source>
</evidence>
<comment type="caution">
    <text evidence="3">The sequence shown here is derived from an EMBL/GenBank/DDBJ whole genome shotgun (WGS) entry which is preliminary data.</text>
</comment>
<comment type="similarity">
    <text evidence="1">Belongs to the helicase family.</text>
</comment>
<dbReference type="InterPro" id="IPR051055">
    <property type="entry name" value="PIF1_helicase"/>
</dbReference>
<dbReference type="EMBL" id="PQFF01000088">
    <property type="protein sequence ID" value="RHZ83456.1"/>
    <property type="molecule type" value="Genomic_DNA"/>
</dbReference>
<comment type="catalytic activity">
    <reaction evidence="1">
        <text>ATP + H2O = ADP + phosphate + H(+)</text>
        <dbReference type="Rhea" id="RHEA:13065"/>
        <dbReference type="ChEBI" id="CHEBI:15377"/>
        <dbReference type="ChEBI" id="CHEBI:15378"/>
        <dbReference type="ChEBI" id="CHEBI:30616"/>
        <dbReference type="ChEBI" id="CHEBI:43474"/>
        <dbReference type="ChEBI" id="CHEBI:456216"/>
        <dbReference type="EC" id="5.6.2.3"/>
    </reaction>
</comment>
<dbReference type="PANTHER" id="PTHR47642:SF5">
    <property type="entry name" value="ATP-DEPENDENT DNA HELICASE"/>
    <property type="match status" value="1"/>
</dbReference>
<accession>A0A397JBX3</accession>
<sequence length="119" mass="13448">MAPTRVAAQNIGGQTIHSELRITGNSYNFQSLAIYDQTLYQKLLQIKYIIFEEISMVSGYLFSFISKLFSKIHKNSSEFEGIPVLVVGDLAQLPPVNGTQVFTSPVWRNFFPLFLTTSH</sequence>
<dbReference type="GO" id="GO:0000723">
    <property type="term" value="P:telomere maintenance"/>
    <property type="evidence" value="ECO:0007669"/>
    <property type="project" value="InterPro"/>
</dbReference>
<dbReference type="GO" id="GO:0006310">
    <property type="term" value="P:DNA recombination"/>
    <property type="evidence" value="ECO:0007669"/>
    <property type="project" value="UniProtKB-KW"/>
</dbReference>
<comment type="cofactor">
    <cofactor evidence="1">
        <name>Mg(2+)</name>
        <dbReference type="ChEBI" id="CHEBI:18420"/>
    </cofactor>
</comment>
<evidence type="ECO:0000256" key="1">
    <source>
        <dbReference type="RuleBase" id="RU363044"/>
    </source>
</evidence>
<organism evidence="3 4">
    <name type="scientific">Diversispora epigaea</name>
    <dbReference type="NCBI Taxonomy" id="1348612"/>
    <lineage>
        <taxon>Eukaryota</taxon>
        <taxon>Fungi</taxon>
        <taxon>Fungi incertae sedis</taxon>
        <taxon>Mucoromycota</taxon>
        <taxon>Glomeromycotina</taxon>
        <taxon>Glomeromycetes</taxon>
        <taxon>Diversisporales</taxon>
        <taxon>Diversisporaceae</taxon>
        <taxon>Diversispora</taxon>
    </lineage>
</organism>
<protein>
    <recommendedName>
        <fullName evidence="1">ATP-dependent DNA helicase</fullName>
        <ecNumber evidence="1">5.6.2.3</ecNumber>
    </recommendedName>
</protein>
<evidence type="ECO:0000259" key="2">
    <source>
        <dbReference type="Pfam" id="PF05970"/>
    </source>
</evidence>
<dbReference type="Proteomes" id="UP000266861">
    <property type="component" value="Unassembled WGS sequence"/>
</dbReference>
<dbReference type="Gene3D" id="3.40.50.300">
    <property type="entry name" value="P-loop containing nucleotide triphosphate hydrolases"/>
    <property type="match status" value="1"/>
</dbReference>
<dbReference type="InterPro" id="IPR027417">
    <property type="entry name" value="P-loop_NTPase"/>
</dbReference>
<dbReference type="GO" id="GO:0006281">
    <property type="term" value="P:DNA repair"/>
    <property type="evidence" value="ECO:0007669"/>
    <property type="project" value="UniProtKB-KW"/>
</dbReference>
<feature type="domain" description="DNA helicase Pif1-like DEAD-box helicase" evidence="2">
    <location>
        <begin position="2"/>
        <end position="97"/>
    </location>
</feature>
<dbReference type="OrthoDB" id="2325450at2759"/>
<keyword evidence="1" id="KW-0233">DNA recombination</keyword>
<dbReference type="STRING" id="1348612.A0A397JBX3"/>
<dbReference type="SUPFAM" id="SSF52540">
    <property type="entry name" value="P-loop containing nucleoside triphosphate hydrolases"/>
    <property type="match status" value="1"/>
</dbReference>
<dbReference type="PANTHER" id="PTHR47642">
    <property type="entry name" value="ATP-DEPENDENT DNA HELICASE"/>
    <property type="match status" value="1"/>
</dbReference>
<evidence type="ECO:0000313" key="3">
    <source>
        <dbReference type="EMBL" id="RHZ83456.1"/>
    </source>
</evidence>
<proteinExistence type="inferred from homology"/>
<dbReference type="GO" id="GO:0016887">
    <property type="term" value="F:ATP hydrolysis activity"/>
    <property type="evidence" value="ECO:0007669"/>
    <property type="project" value="RHEA"/>
</dbReference>
<dbReference type="Pfam" id="PF05970">
    <property type="entry name" value="PIF1"/>
    <property type="match status" value="1"/>
</dbReference>
<keyword evidence="1" id="KW-0067">ATP-binding</keyword>
<name>A0A397JBX3_9GLOM</name>
<gene>
    <name evidence="3" type="ORF">Glove_92g63</name>
</gene>
<keyword evidence="1" id="KW-0227">DNA damage</keyword>
<dbReference type="InterPro" id="IPR010285">
    <property type="entry name" value="DNA_helicase_pif1-like_DEAD"/>
</dbReference>
<dbReference type="EC" id="5.6.2.3" evidence="1"/>
<keyword evidence="1" id="KW-0547">Nucleotide-binding</keyword>
<keyword evidence="4" id="KW-1185">Reference proteome</keyword>